<dbReference type="Pfam" id="PF02171">
    <property type="entry name" value="Piwi"/>
    <property type="match status" value="1"/>
</dbReference>
<evidence type="ECO:0000259" key="1">
    <source>
        <dbReference type="PROSITE" id="PS50822"/>
    </source>
</evidence>
<dbReference type="InterPro" id="IPR036397">
    <property type="entry name" value="RNaseH_sf"/>
</dbReference>
<dbReference type="InterPro" id="IPR012337">
    <property type="entry name" value="RNaseH-like_sf"/>
</dbReference>
<accession>A0A2G9PBL4</accession>
<dbReference type="OrthoDB" id="10252740at2759"/>
<protein>
    <recommendedName>
        <fullName evidence="1">Piwi domain-containing protein</fullName>
    </recommendedName>
</protein>
<gene>
    <name evidence="2" type="ORF">AB205_0117660</name>
</gene>
<sequence>QIGKSGNIPAGTTVDTNITHPFEFDFYLCSHAGIQGTSRPSHYYVLWDDNRFTADELQILTYQLCHTYVRCTRSVSIPAPAYYARLVAFRARYHLVDKEHDSGEGSHISGQSNGRDPQALAKAVQVHQDTLRTMYFA</sequence>
<dbReference type="SMART" id="SM00950">
    <property type="entry name" value="Piwi"/>
    <property type="match status" value="1"/>
</dbReference>
<evidence type="ECO:0000313" key="3">
    <source>
        <dbReference type="Proteomes" id="UP000228934"/>
    </source>
</evidence>
<dbReference type="InterPro" id="IPR003165">
    <property type="entry name" value="Piwi"/>
</dbReference>
<dbReference type="PANTHER" id="PTHR22891">
    <property type="entry name" value="EUKARYOTIC TRANSLATION INITIATION FACTOR 2C"/>
    <property type="match status" value="1"/>
</dbReference>
<keyword evidence="3" id="KW-1185">Reference proteome</keyword>
<dbReference type="GO" id="GO:0003676">
    <property type="term" value="F:nucleic acid binding"/>
    <property type="evidence" value="ECO:0007669"/>
    <property type="project" value="InterPro"/>
</dbReference>
<dbReference type="PROSITE" id="PS50822">
    <property type="entry name" value="PIWI"/>
    <property type="match status" value="1"/>
</dbReference>
<dbReference type="Proteomes" id="UP000228934">
    <property type="component" value="Unassembled WGS sequence"/>
</dbReference>
<proteinExistence type="predicted"/>
<name>A0A2G9PBL4_AQUCT</name>
<dbReference type="SUPFAM" id="SSF53098">
    <property type="entry name" value="Ribonuclease H-like"/>
    <property type="match status" value="1"/>
</dbReference>
<feature type="non-terminal residue" evidence="2">
    <location>
        <position position="1"/>
    </location>
</feature>
<organism evidence="2 3">
    <name type="scientific">Aquarana catesbeiana</name>
    <name type="common">American bullfrog</name>
    <name type="synonym">Rana catesbeiana</name>
    <dbReference type="NCBI Taxonomy" id="8400"/>
    <lineage>
        <taxon>Eukaryota</taxon>
        <taxon>Metazoa</taxon>
        <taxon>Chordata</taxon>
        <taxon>Craniata</taxon>
        <taxon>Vertebrata</taxon>
        <taxon>Euteleostomi</taxon>
        <taxon>Amphibia</taxon>
        <taxon>Batrachia</taxon>
        <taxon>Anura</taxon>
        <taxon>Neobatrachia</taxon>
        <taxon>Ranoidea</taxon>
        <taxon>Ranidae</taxon>
        <taxon>Aquarana</taxon>
    </lineage>
</organism>
<feature type="domain" description="Piwi" evidence="1">
    <location>
        <begin position="1"/>
        <end position="96"/>
    </location>
</feature>
<evidence type="ECO:0000313" key="2">
    <source>
        <dbReference type="EMBL" id="PIO00712.1"/>
    </source>
</evidence>
<dbReference type="EMBL" id="KV922488">
    <property type="protein sequence ID" value="PIO00712.1"/>
    <property type="molecule type" value="Genomic_DNA"/>
</dbReference>
<dbReference type="AlphaFoldDB" id="A0A2G9PBL4"/>
<dbReference type="Gene3D" id="3.30.420.10">
    <property type="entry name" value="Ribonuclease H-like superfamily/Ribonuclease H"/>
    <property type="match status" value="1"/>
</dbReference>
<reference evidence="3" key="1">
    <citation type="journal article" date="2017" name="Nat. Commun.">
        <title>The North American bullfrog draft genome provides insight into hormonal regulation of long noncoding RNA.</title>
        <authorList>
            <person name="Hammond S.A."/>
            <person name="Warren R.L."/>
            <person name="Vandervalk B.P."/>
            <person name="Kucuk E."/>
            <person name="Khan H."/>
            <person name="Gibb E.A."/>
            <person name="Pandoh P."/>
            <person name="Kirk H."/>
            <person name="Zhao Y."/>
            <person name="Jones M."/>
            <person name="Mungall A.J."/>
            <person name="Coope R."/>
            <person name="Pleasance S."/>
            <person name="Moore R.A."/>
            <person name="Holt R.A."/>
            <person name="Round J.M."/>
            <person name="Ohora S."/>
            <person name="Walle B.V."/>
            <person name="Veldhoen N."/>
            <person name="Helbing C.C."/>
            <person name="Birol I."/>
        </authorList>
    </citation>
    <scope>NUCLEOTIDE SEQUENCE [LARGE SCALE GENOMIC DNA]</scope>
</reference>